<evidence type="ECO:0000256" key="5">
    <source>
        <dbReference type="SAM" id="MobiDB-lite"/>
    </source>
</evidence>
<evidence type="ECO:0000256" key="2">
    <source>
        <dbReference type="ARBA" id="ARBA00022771"/>
    </source>
</evidence>
<dbReference type="PANTHER" id="PTHR46319:SF3">
    <property type="entry name" value="ZINC FINGER FYVE DOMAIN-CONTAINING PROTEIN"/>
    <property type="match status" value="1"/>
</dbReference>
<sequence length="1389" mass="153132">METVPDMDALLDELEEVVVGNKPSHPKNSKPCADQTVVIELPLHLRKLSEKEMIRIDLKPPDPSPLEAEVCSTVTADSFTEGAAKRMQNEAYSNGLANRHHTGILHNENGEHRNGEDPQSSNMGEADVEQNKEAESEKDTEFEEVLKYLNQFEGKDGIPLDDGTTTALEIDMTTKNEVFDKDSCSPCSGDGRESVPSKEHDFPVEITQKDDDSYGSSFDRDDQLETQDDDSLKTAAEAVAEAVLDAIANSVEKCLDLSTLGGNKQETTQETSRANSVETLLDGDDETTFCADKSVSDGNSGPVPAPENNEASVASVAEDIVQSSVSDSTETAPTVIHKLAPSETQHNQNEASDQCPAQREEQRTVEVAEAPVLKEQPLEHNETQNQPDAAIAHQEASLASEPPAEALECTEQSETEPPKAEELSEEETQSSAVREDASEVEALVHEAHTVVSKLAEAIEDDIGSVVEEARIESEEDHEAMSSSQNPEIEANRDDELDIPDCIEREREGSEESCHGLETAIECETREDEQPSPAPPCDRFGAQVIATIHDLSQESDPMRLTESELQLGKSKPYWIPDDDCSMCMLCNARFSLLNRRHHCRACGRVACGSCCKERATLQYMKDEPKKQGPARVCTPCASMLARIEDYEKMMREHAEGGASDDVTPSTSSGSRVARGVLKTRGSSVGESEPETSQPSEGHEKKRSVVFRDGVKPGATSPPSSADPTMEEKSTTVKPKKKSRKRHAVARRVAELRLEDELGCALPTASRPQLLVVCPNGEMNMVDEEWVRARLKEELSVTIVLKKNLSCVVKICTESGMSVFCVHSCGFATIGLDEVLFIWKRDDVEDFTLPLNVLHRIAQIYSTSCDADQAGVRQVCSRLPAIHSVPIALPPLSRHILFFPPTLQFLHHARFSDGPRNNETMNLKASFEILNTSPGHRLAIEFKSTKQFGTNFGGRVHFDSSPKTTKKDFSNLPVPSSPFLVALFLCDAELPWAMTCPNRLLLRLGLKYSWYPTPIVNIVGREAAYTTETSQTVLKVFTDFRSWSFRMKHLVGCTVTLCNDVTSVEIPKSAKQDLDEIISWNRTMIAWTTDVNLSADSHLVCEETDGFYSTQVLARGASRKATGTSFIIIDGGLKTSGLQISVVEDGVAIRIPSEKLESLLVALDSMEDWTTIGASGSQFSVHWVDVCPQSSSHGPISPIDGLNLADKYQYGLSLDRAISSVLQVTSVPDYGVRLSHVYNLKDGRLTPDDEPKVFSIAEMLARECTGMLEPYLTMLINMNIMSISVRVGVSTERVEYDVSPWCGMEDEQMKYKQNMDQVSSFRCSTISWVTYPVDSTSSSHYHLCPRSHCPALSKSKKIVEESRAFYPSLLVRAVIPGHVNIVPLLYMHCPW</sequence>
<proteinExistence type="predicted"/>
<evidence type="ECO:0000256" key="4">
    <source>
        <dbReference type="PROSITE-ProRule" id="PRU00091"/>
    </source>
</evidence>
<evidence type="ECO:0000313" key="7">
    <source>
        <dbReference type="EMBL" id="EYC15538.1"/>
    </source>
</evidence>
<organism evidence="7 8">
    <name type="scientific">Ancylostoma ceylanicum</name>
    <dbReference type="NCBI Taxonomy" id="53326"/>
    <lineage>
        <taxon>Eukaryota</taxon>
        <taxon>Metazoa</taxon>
        <taxon>Ecdysozoa</taxon>
        <taxon>Nematoda</taxon>
        <taxon>Chromadorea</taxon>
        <taxon>Rhabditida</taxon>
        <taxon>Rhabditina</taxon>
        <taxon>Rhabditomorpha</taxon>
        <taxon>Strongyloidea</taxon>
        <taxon>Ancylostomatidae</taxon>
        <taxon>Ancylostomatinae</taxon>
        <taxon>Ancylostoma</taxon>
    </lineage>
</organism>
<dbReference type="GO" id="GO:0008270">
    <property type="term" value="F:zinc ion binding"/>
    <property type="evidence" value="ECO:0007669"/>
    <property type="project" value="UniProtKB-KW"/>
</dbReference>
<dbReference type="EMBL" id="JARK01001372">
    <property type="protein sequence ID" value="EYC15538.1"/>
    <property type="molecule type" value="Genomic_DNA"/>
</dbReference>
<keyword evidence="3" id="KW-0862">Zinc</keyword>
<feature type="region of interest" description="Disordered" evidence="5">
    <location>
        <begin position="181"/>
        <end position="231"/>
    </location>
</feature>
<name>A0A016UM31_9BILA</name>
<dbReference type="Gene3D" id="3.30.1360.220">
    <property type="entry name" value="Domain of unknown function (DUF3480), N-terminal subdomain"/>
    <property type="match status" value="1"/>
</dbReference>
<accession>A0A016UM31</accession>
<feature type="compositionally biased region" description="Polar residues" evidence="5">
    <location>
        <begin position="679"/>
        <end position="694"/>
    </location>
</feature>
<feature type="region of interest" description="Disordered" evidence="5">
    <location>
        <begin position="471"/>
        <end position="493"/>
    </location>
</feature>
<evidence type="ECO:0000256" key="3">
    <source>
        <dbReference type="ARBA" id="ARBA00022833"/>
    </source>
</evidence>
<dbReference type="FunFam" id="3.30.40.10:FF:000084">
    <property type="entry name" value="Zinc finger, FYVE domain-containing 9b"/>
    <property type="match status" value="1"/>
</dbReference>
<keyword evidence="1" id="KW-0479">Metal-binding</keyword>
<dbReference type="CDD" id="cd15729">
    <property type="entry name" value="FYVE_endofin"/>
    <property type="match status" value="1"/>
</dbReference>
<dbReference type="STRING" id="53326.A0A016UM31"/>
<dbReference type="Pfam" id="PF01363">
    <property type="entry name" value="FYVE"/>
    <property type="match status" value="1"/>
</dbReference>
<dbReference type="InterPro" id="IPR000306">
    <property type="entry name" value="Znf_FYVE"/>
</dbReference>
<dbReference type="GO" id="GO:0031901">
    <property type="term" value="C:early endosome membrane"/>
    <property type="evidence" value="ECO:0007669"/>
    <property type="project" value="TreeGrafter"/>
</dbReference>
<feature type="region of interest" description="Disordered" evidence="5">
    <location>
        <begin position="289"/>
        <end position="441"/>
    </location>
</feature>
<dbReference type="SMART" id="SM01421">
    <property type="entry name" value="DUF3480"/>
    <property type="match status" value="1"/>
</dbReference>
<dbReference type="InterPro" id="IPR011011">
    <property type="entry name" value="Znf_FYVE_PHD"/>
</dbReference>
<keyword evidence="8" id="KW-1185">Reference proteome</keyword>
<dbReference type="GO" id="GO:0016197">
    <property type="term" value="P:endosomal transport"/>
    <property type="evidence" value="ECO:0007669"/>
    <property type="project" value="TreeGrafter"/>
</dbReference>
<feature type="compositionally biased region" description="Basic residues" evidence="5">
    <location>
        <begin position="732"/>
        <end position="742"/>
    </location>
</feature>
<dbReference type="Proteomes" id="UP000024635">
    <property type="component" value="Unassembled WGS sequence"/>
</dbReference>
<feature type="compositionally biased region" description="Polar residues" evidence="5">
    <location>
        <begin position="321"/>
        <end position="332"/>
    </location>
</feature>
<dbReference type="InterPro" id="IPR013083">
    <property type="entry name" value="Znf_RING/FYVE/PHD"/>
</dbReference>
<reference evidence="8" key="1">
    <citation type="journal article" date="2015" name="Nat. Genet.">
        <title>The genome and transcriptome of the zoonotic hookworm Ancylostoma ceylanicum identify infection-specific gene families.</title>
        <authorList>
            <person name="Schwarz E.M."/>
            <person name="Hu Y."/>
            <person name="Antoshechkin I."/>
            <person name="Miller M.M."/>
            <person name="Sternberg P.W."/>
            <person name="Aroian R.V."/>
        </authorList>
    </citation>
    <scope>NUCLEOTIDE SEQUENCE</scope>
    <source>
        <strain evidence="8">HY135</strain>
    </source>
</reference>
<keyword evidence="2 4" id="KW-0863">Zinc-finger</keyword>
<dbReference type="Pfam" id="PF11979">
    <property type="entry name" value="SARA_C"/>
    <property type="match status" value="1"/>
</dbReference>
<evidence type="ECO:0000256" key="1">
    <source>
        <dbReference type="ARBA" id="ARBA00022723"/>
    </source>
</evidence>
<dbReference type="Gene3D" id="3.30.500.40">
    <property type="match status" value="1"/>
</dbReference>
<feature type="region of interest" description="Disordered" evidence="5">
    <location>
        <begin position="105"/>
        <end position="140"/>
    </location>
</feature>
<dbReference type="SMART" id="SM00064">
    <property type="entry name" value="FYVE"/>
    <property type="match status" value="1"/>
</dbReference>
<dbReference type="Gene3D" id="3.30.40.10">
    <property type="entry name" value="Zinc/RING finger domain, C3HC4 (zinc finger)"/>
    <property type="match status" value="1"/>
</dbReference>
<dbReference type="PANTHER" id="PTHR46319">
    <property type="entry name" value="ZINC FINGER FYVE DOMAIN-CONTAINING PROTEIN"/>
    <property type="match status" value="1"/>
</dbReference>
<gene>
    <name evidence="7" type="primary">Acey_s0036.g3198</name>
    <name evidence="7" type="synonym">Acey-aka-1</name>
    <name evidence="7" type="ORF">Y032_0036g3198</name>
</gene>
<dbReference type="InterPro" id="IPR017455">
    <property type="entry name" value="Znf_FYVE-rel"/>
</dbReference>
<dbReference type="InterPro" id="IPR022557">
    <property type="entry name" value="SARA-like_C"/>
</dbReference>
<evidence type="ECO:0000313" key="8">
    <source>
        <dbReference type="Proteomes" id="UP000024635"/>
    </source>
</evidence>
<dbReference type="OrthoDB" id="5872154at2759"/>
<protein>
    <recommendedName>
        <fullName evidence="6">FYVE-type domain-containing protein</fullName>
    </recommendedName>
</protein>
<feature type="domain" description="FYVE-type" evidence="6">
    <location>
        <begin position="576"/>
        <end position="640"/>
    </location>
</feature>
<feature type="compositionally biased region" description="Polar residues" evidence="5">
    <location>
        <begin position="342"/>
        <end position="352"/>
    </location>
</feature>
<evidence type="ECO:0000259" key="6">
    <source>
        <dbReference type="PROSITE" id="PS50178"/>
    </source>
</evidence>
<dbReference type="PROSITE" id="PS50178">
    <property type="entry name" value="ZF_FYVE"/>
    <property type="match status" value="1"/>
</dbReference>
<feature type="compositionally biased region" description="Basic and acidic residues" evidence="5">
    <location>
        <begin position="190"/>
        <end position="223"/>
    </location>
</feature>
<feature type="region of interest" description="Disordered" evidence="5">
    <location>
        <begin position="651"/>
        <end position="742"/>
    </location>
</feature>
<dbReference type="SUPFAM" id="SSF57903">
    <property type="entry name" value="FYVE/PHD zinc finger"/>
    <property type="match status" value="1"/>
</dbReference>
<feature type="compositionally biased region" description="Basic and acidic residues" evidence="5">
    <location>
        <begin position="129"/>
        <end position="139"/>
    </location>
</feature>
<feature type="compositionally biased region" description="Low complexity" evidence="5">
    <location>
        <begin position="395"/>
        <end position="407"/>
    </location>
</feature>
<comment type="caution">
    <text evidence="7">The sequence shown here is derived from an EMBL/GenBank/DDBJ whole genome shotgun (WGS) entry which is preliminary data.</text>
</comment>